<dbReference type="AlphaFoldDB" id="A0A672RL61"/>
<feature type="compositionally biased region" description="Basic and acidic residues" evidence="8">
    <location>
        <begin position="104"/>
        <end position="118"/>
    </location>
</feature>
<evidence type="ECO:0000256" key="1">
    <source>
        <dbReference type="ARBA" id="ARBA00022499"/>
    </source>
</evidence>
<feature type="compositionally biased region" description="Basic and acidic residues" evidence="8">
    <location>
        <begin position="75"/>
        <end position="94"/>
    </location>
</feature>
<evidence type="ECO:0000256" key="3">
    <source>
        <dbReference type="ARBA" id="ARBA00022723"/>
    </source>
</evidence>
<dbReference type="SUPFAM" id="SSF57716">
    <property type="entry name" value="Glucocorticoid receptor-like (DNA-binding domain)"/>
    <property type="match status" value="1"/>
</dbReference>
<keyword evidence="11" id="KW-1185">Reference proteome</keyword>
<evidence type="ECO:0000313" key="11">
    <source>
        <dbReference type="Proteomes" id="UP000472262"/>
    </source>
</evidence>
<feature type="compositionally biased region" description="Basic and acidic residues" evidence="8">
    <location>
        <begin position="49"/>
        <end position="61"/>
    </location>
</feature>
<feature type="compositionally biased region" description="Polar residues" evidence="8">
    <location>
        <begin position="777"/>
        <end position="786"/>
    </location>
</feature>
<evidence type="ECO:0000256" key="5">
    <source>
        <dbReference type="ARBA" id="ARBA00022771"/>
    </source>
</evidence>
<evidence type="ECO:0000313" key="10">
    <source>
        <dbReference type="Ensembl" id="ENSSGRP00000089570.1"/>
    </source>
</evidence>
<feature type="domain" description="TRASH" evidence="9">
    <location>
        <begin position="320"/>
        <end position="359"/>
    </location>
</feature>
<evidence type="ECO:0000256" key="4">
    <source>
        <dbReference type="ARBA" id="ARBA00022737"/>
    </source>
</evidence>
<reference evidence="10" key="2">
    <citation type="submission" date="2025-09" db="UniProtKB">
        <authorList>
            <consortium name="Ensembl"/>
        </authorList>
    </citation>
    <scope>IDENTIFICATION</scope>
</reference>
<feature type="domain" description="TRASH" evidence="9">
    <location>
        <begin position="413"/>
        <end position="449"/>
    </location>
</feature>
<evidence type="ECO:0000256" key="6">
    <source>
        <dbReference type="ARBA" id="ARBA00022833"/>
    </source>
</evidence>
<dbReference type="InterPro" id="IPR051284">
    <property type="entry name" value="ZnF_MYMT-QRICH1"/>
</dbReference>
<accession>A0A672RL61</accession>
<feature type="domain" description="TRASH" evidence="9">
    <location>
        <begin position="365"/>
        <end position="403"/>
    </location>
</feature>
<dbReference type="PANTHER" id="PTHR45736:SF5">
    <property type="entry name" value="ZINC FINGER MYM-TYPE PROTEIN 4"/>
    <property type="match status" value="1"/>
</dbReference>
<evidence type="ECO:0000256" key="7">
    <source>
        <dbReference type="ARBA" id="ARBA00022843"/>
    </source>
</evidence>
<dbReference type="InterPro" id="IPR011017">
    <property type="entry name" value="TRASH_dom"/>
</dbReference>
<keyword evidence="3" id="KW-0479">Metal-binding</keyword>
<feature type="region of interest" description="Disordered" evidence="8">
    <location>
        <begin position="1"/>
        <end position="119"/>
    </location>
</feature>
<dbReference type="Pfam" id="PF12012">
    <property type="entry name" value="DUF3504"/>
    <property type="match status" value="1"/>
</dbReference>
<keyword evidence="2" id="KW-0597">Phosphoprotein</keyword>
<dbReference type="Pfam" id="PF25561">
    <property type="entry name" value="QRICH1"/>
    <property type="match status" value="1"/>
</dbReference>
<feature type="domain" description="TRASH" evidence="9">
    <location>
        <begin position="278"/>
        <end position="313"/>
    </location>
</feature>
<dbReference type="Proteomes" id="UP000472262">
    <property type="component" value="Unassembled WGS sequence"/>
</dbReference>
<name>A0A672RL61_SINGR</name>
<keyword evidence="1" id="KW-1017">Isopeptide bond</keyword>
<keyword evidence="5" id="KW-0863">Zinc-finger</keyword>
<feature type="domain" description="TRASH" evidence="9">
    <location>
        <begin position="608"/>
        <end position="643"/>
    </location>
</feature>
<feature type="domain" description="TRASH" evidence="9">
    <location>
        <begin position="567"/>
        <end position="602"/>
    </location>
</feature>
<evidence type="ECO:0000259" key="9">
    <source>
        <dbReference type="SMART" id="SM00746"/>
    </source>
</evidence>
<dbReference type="Ensembl" id="ENSSGRT00000095328.1">
    <property type="protein sequence ID" value="ENSSGRP00000089570.1"/>
    <property type="gene ID" value="ENSSGRG00000044943.1"/>
</dbReference>
<keyword evidence="6" id="KW-0862">Zinc</keyword>
<evidence type="ECO:0000256" key="8">
    <source>
        <dbReference type="SAM" id="MobiDB-lite"/>
    </source>
</evidence>
<dbReference type="InterPro" id="IPR010507">
    <property type="entry name" value="Znf_MYM"/>
</dbReference>
<proteinExistence type="predicted"/>
<dbReference type="InterPro" id="IPR057926">
    <property type="entry name" value="QRICH1_dom"/>
</dbReference>
<dbReference type="InterPro" id="IPR021893">
    <property type="entry name" value="ZMYM2-like_C"/>
</dbReference>
<dbReference type="Pfam" id="PF24900">
    <property type="entry name" value="TRASH_ZMYM4"/>
    <property type="match status" value="1"/>
</dbReference>
<keyword evidence="7" id="KW-0832">Ubl conjugation</keyword>
<dbReference type="GO" id="GO:0008270">
    <property type="term" value="F:zinc ion binding"/>
    <property type="evidence" value="ECO:0007669"/>
    <property type="project" value="UniProtKB-KW"/>
</dbReference>
<organism evidence="10 11">
    <name type="scientific">Sinocyclocheilus grahami</name>
    <name type="common">Dianchi golden-line fish</name>
    <name type="synonym">Barbus grahami</name>
    <dbReference type="NCBI Taxonomy" id="75366"/>
    <lineage>
        <taxon>Eukaryota</taxon>
        <taxon>Metazoa</taxon>
        <taxon>Chordata</taxon>
        <taxon>Craniata</taxon>
        <taxon>Vertebrata</taxon>
        <taxon>Euteleostomi</taxon>
        <taxon>Actinopterygii</taxon>
        <taxon>Neopterygii</taxon>
        <taxon>Teleostei</taxon>
        <taxon>Ostariophysi</taxon>
        <taxon>Cypriniformes</taxon>
        <taxon>Cyprinidae</taxon>
        <taxon>Cyprininae</taxon>
        <taxon>Sinocyclocheilus</taxon>
    </lineage>
</organism>
<protein>
    <submittedName>
        <fullName evidence="10">Zinc finger, MYM-type 4</fullName>
    </submittedName>
</protein>
<keyword evidence="4" id="KW-0677">Repeat</keyword>
<feature type="domain" description="TRASH" evidence="9">
    <location>
        <begin position="238"/>
        <end position="277"/>
    </location>
</feature>
<dbReference type="PANTHER" id="PTHR45736">
    <property type="entry name" value="ZINC FINGER MYM-TYPE PROTEIN"/>
    <property type="match status" value="1"/>
</dbReference>
<feature type="domain" description="TRASH" evidence="9">
    <location>
        <begin position="520"/>
        <end position="555"/>
    </location>
</feature>
<evidence type="ECO:0000256" key="2">
    <source>
        <dbReference type="ARBA" id="ARBA00022553"/>
    </source>
</evidence>
<dbReference type="Pfam" id="PF06467">
    <property type="entry name" value="zf-FCS"/>
    <property type="match status" value="4"/>
</dbReference>
<sequence length="1165" mass="130957">MASEDSSEQLPGDAAGSEAKPDTVESCLLDATDAGVNEPNLQNSLMESHQMEQEEVEKLQGEMEEDLDFRQQPGMDHESGPEKDDITDQYKEEENCAQGQSKQNAEEVEKNEESKIAEDAAQCSEELVIAKVEDFTNEMAIDVDQTEDRDGRMEVDGSDDAGWSPAAVPAKATALPTLSLHSLAPANPIGVVCTGCNKVLLKGQTAFQRKGCPKLYCSPQCLCSTSNVVVKIPQKKQCHHCHKDILEPKDVIISQVDMSGTVKEFCSQKCLRALSLKCSVCQKTGTFTHEVNLKGSIHKLCSNSCFKQFRSSNKLTMNSCVKCGGYCNGTDSQCPSLQIEGSLMKFCKRNCLIGFKKKSFKPVTCKICRTMRPVAEMVDSPNTEGIRELFCSTTCVTANKVQTVSSSGAPVECNSCKLKLVPQYHLAMSDGTIQNFCSFSCVVSYQVEFTDLSNSKGTSDAKFTFTYMHKPPLNKYSQNPTKIRCHDLSREAKGYRKMYAFCDNACVEEFKQINNVMARCEYCKIDNIVKEVKRINKIDRSFCSEGCKLLFKHDLVKRWGKKHCRSCFYCSGSAQTLVTEVVNNVEEEFCGNLCLSQHALLMRKEIKCSMCRQAKKMIETVKWLGEIKHFCSLQCLMFFCSLQGTTGAVRPVNKPLSTQDGPSVIVLPVPVPIYVPVPMNLYTQYTPKSVGLPLPVPVPLFFPTTLDSAECIVKTIQEIKEKIPDDPLEADLIMMAEMVAEDAEKEKNITVTDPTSNIMYDLDLEALSSNLSWEEDSVSSAQTWDQTPEPERPPPSRSATVTPVSTAAEEPQMDLEADFPIGKLLLWLRGLNIPTQSNAAVVPVKSALDNLSTLQHEYAVNAWKEWVCWRNAQPNMETPKFGSRSMTLKEDLLKCCTAELSYGLCKFISEVRRPNGEKYSPDSIFYLCLGIQQYLFKNNRMENIFADVFYTKFCQEMTNILRGWKPTILPSGYVHSRVEEEYLWDCKQLGAFSPGVLLNTLLYFFSKYFKYKTAEQHRRLSFGHIVRCSRSKGNTKVACLRFYPPKEDTSTVGVPAKKRKEEEDDSDTVYEIKENADNPLRCPVRLYEFYLSKCSPSVRQCTTDFYLSPERSCVPNSPMWFSTTSLSDEALDSMLTRILTVRELHLERDKSPNETDSDSDLDFRP</sequence>
<reference evidence="10" key="1">
    <citation type="submission" date="2025-08" db="UniProtKB">
        <authorList>
            <consortium name="Ensembl"/>
        </authorList>
    </citation>
    <scope>IDENTIFICATION</scope>
</reference>
<feature type="region of interest" description="Disordered" evidence="8">
    <location>
        <begin position="777"/>
        <end position="809"/>
    </location>
</feature>
<dbReference type="SMART" id="SM00746">
    <property type="entry name" value="TRASH"/>
    <property type="match status" value="8"/>
</dbReference>